<keyword evidence="3" id="KW-1185">Reference proteome</keyword>
<dbReference type="EMBL" id="AZMV01000007">
    <property type="protein sequence ID" value="ETY70876.1"/>
    <property type="molecule type" value="Genomic_DNA"/>
</dbReference>
<gene>
    <name evidence="2" type="ORF">BMOU_1737</name>
</gene>
<comment type="caution">
    <text evidence="2">The sequence shown here is derived from an EMBL/GenBank/DDBJ whole genome shotgun (WGS) entry which is preliminary data.</text>
</comment>
<dbReference type="PATRIC" id="fig|1435051.3.peg.1726"/>
<reference evidence="2 3" key="1">
    <citation type="journal article" date="2014" name="Genome Announc.">
        <title>The Genome Sequence of Bifidobacterium moukalabense DSM 27321 Highlights the Close Phylogenetic Relatedness with the Bifidobacterium dentium Taxon.</title>
        <authorList>
            <person name="Lugli G.A."/>
            <person name="Duranti S."/>
            <person name="Milani C."/>
            <person name="Turroni F."/>
            <person name="Viappiani A."/>
            <person name="Mangifesta M."/>
            <person name="van Sinderen D."/>
            <person name="Ventura M."/>
        </authorList>
    </citation>
    <scope>NUCLEOTIDE SEQUENCE [LARGE SCALE GENOMIC DNA]</scope>
    <source>
        <strain evidence="2 3">DSM 27321</strain>
    </source>
</reference>
<sequence>MQTRHPFHRSASSLARRVCTIATTLALALGASACSTPRVAGRAESERKLSACESAYLSASRNSGRMTGASHHVIERYLSAQQASLDWVETAVQCSARFGEGTMRSAQARHTVRMLAASLGIAIDPITPSRLDDVSSLDVDDDSLSTMSEAEDAAGFATEILAARSIGDVSLDLSDRHKATAQRLASLAGSDDDHRAKVYDAATLLANPDTMVDEANGLQAPTSAIIEMNCARGEIGAVAASSNAAGERASSNESRKTSLCTLADLIADRAELALNWGYPAFDEALFD</sequence>
<feature type="chain" id="PRO_5039637095" description="Lipoprotein" evidence="1">
    <location>
        <begin position="34"/>
        <end position="287"/>
    </location>
</feature>
<dbReference type="AlphaFoldDB" id="W4N8S0"/>
<organism evidence="2 3">
    <name type="scientific">Bifidobacterium moukalabense DSM 27321</name>
    <dbReference type="NCBI Taxonomy" id="1435051"/>
    <lineage>
        <taxon>Bacteria</taxon>
        <taxon>Bacillati</taxon>
        <taxon>Actinomycetota</taxon>
        <taxon>Actinomycetes</taxon>
        <taxon>Bifidobacteriales</taxon>
        <taxon>Bifidobacteriaceae</taxon>
        <taxon>Bifidobacterium</taxon>
    </lineage>
</organism>
<protein>
    <recommendedName>
        <fullName evidence="4">Lipoprotein</fullName>
    </recommendedName>
</protein>
<dbReference type="RefSeq" id="WP_235143756.1">
    <property type="nucleotide sequence ID" value="NZ_AZMV01000007.1"/>
</dbReference>
<dbReference type="eggNOG" id="ENOG5031XYD">
    <property type="taxonomic scope" value="Bacteria"/>
</dbReference>
<dbReference type="PROSITE" id="PS51257">
    <property type="entry name" value="PROKAR_LIPOPROTEIN"/>
    <property type="match status" value="1"/>
</dbReference>
<evidence type="ECO:0000313" key="3">
    <source>
        <dbReference type="Proteomes" id="UP000019155"/>
    </source>
</evidence>
<dbReference type="STRING" id="1435051.BMOU_1737"/>
<feature type="signal peptide" evidence="1">
    <location>
        <begin position="1"/>
        <end position="33"/>
    </location>
</feature>
<keyword evidence="1" id="KW-0732">Signal</keyword>
<proteinExistence type="predicted"/>
<dbReference type="Proteomes" id="UP000019155">
    <property type="component" value="Unassembled WGS sequence"/>
</dbReference>
<name>W4N8S0_9BIFI</name>
<evidence type="ECO:0000313" key="2">
    <source>
        <dbReference type="EMBL" id="ETY70876.1"/>
    </source>
</evidence>
<evidence type="ECO:0000256" key="1">
    <source>
        <dbReference type="SAM" id="SignalP"/>
    </source>
</evidence>
<dbReference type="GeneID" id="97501877"/>
<accession>W4N8S0</accession>
<evidence type="ECO:0008006" key="4">
    <source>
        <dbReference type="Google" id="ProtNLM"/>
    </source>
</evidence>